<evidence type="ECO:0000313" key="4">
    <source>
        <dbReference type="Proteomes" id="UP000283003"/>
    </source>
</evidence>
<sequence length="182" mass="19712">MIPLDPGRLWIIPNRHGRIPPAKNELDPSFDRSPLPVVEGRQMYSSILVPIDLDEPSSWSKAVPAACALARCFAARLTLATVVEDSVATRQVQWSAIGYRKLVSTAKARLSSLGDDLIQDLPFETMVGTGSIGGGILTLAGQVEADLIVLSSHRPAMRDWLIGAHASRVVRHASQSVLVVRE</sequence>
<dbReference type="PRINTS" id="PR01438">
    <property type="entry name" value="UNVRSLSTRESS"/>
</dbReference>
<dbReference type="InterPro" id="IPR006015">
    <property type="entry name" value="Universal_stress_UspA"/>
</dbReference>
<evidence type="ECO:0000313" key="3">
    <source>
        <dbReference type="EMBL" id="RVQ69618.1"/>
    </source>
</evidence>
<evidence type="ECO:0000259" key="2">
    <source>
        <dbReference type="Pfam" id="PF00582"/>
    </source>
</evidence>
<comment type="similarity">
    <text evidence="1">Belongs to the universal stress protein A family.</text>
</comment>
<comment type="caution">
    <text evidence="3">The sequence shown here is derived from an EMBL/GenBank/DDBJ whole genome shotgun (WGS) entry which is preliminary data.</text>
</comment>
<dbReference type="Pfam" id="PF00582">
    <property type="entry name" value="Usp"/>
    <property type="match status" value="1"/>
</dbReference>
<name>A0A437H1V7_9SPHN</name>
<proteinExistence type="inferred from homology"/>
<dbReference type="InterPro" id="IPR014729">
    <property type="entry name" value="Rossmann-like_a/b/a_fold"/>
</dbReference>
<dbReference type="PANTHER" id="PTHR46268">
    <property type="entry name" value="STRESS RESPONSE PROTEIN NHAX"/>
    <property type="match status" value="1"/>
</dbReference>
<dbReference type="Gene3D" id="3.40.50.620">
    <property type="entry name" value="HUPs"/>
    <property type="match status" value="1"/>
</dbReference>
<dbReference type="PANTHER" id="PTHR46268:SF6">
    <property type="entry name" value="UNIVERSAL STRESS PROTEIN UP12"/>
    <property type="match status" value="1"/>
</dbReference>
<feature type="domain" description="UspA" evidence="2">
    <location>
        <begin position="43"/>
        <end position="181"/>
    </location>
</feature>
<dbReference type="Proteomes" id="UP000283003">
    <property type="component" value="Unassembled WGS sequence"/>
</dbReference>
<accession>A0A437H1V7</accession>
<organism evidence="3 4">
    <name type="scientific">Croceicoccus ponticola</name>
    <dbReference type="NCBI Taxonomy" id="2217664"/>
    <lineage>
        <taxon>Bacteria</taxon>
        <taxon>Pseudomonadati</taxon>
        <taxon>Pseudomonadota</taxon>
        <taxon>Alphaproteobacteria</taxon>
        <taxon>Sphingomonadales</taxon>
        <taxon>Erythrobacteraceae</taxon>
        <taxon>Croceicoccus</taxon>
    </lineage>
</organism>
<keyword evidence="4" id="KW-1185">Reference proteome</keyword>
<dbReference type="SUPFAM" id="SSF52402">
    <property type="entry name" value="Adenine nucleotide alpha hydrolases-like"/>
    <property type="match status" value="1"/>
</dbReference>
<dbReference type="AlphaFoldDB" id="A0A437H1V7"/>
<dbReference type="EMBL" id="RXOL01000001">
    <property type="protein sequence ID" value="RVQ69618.1"/>
    <property type="molecule type" value="Genomic_DNA"/>
</dbReference>
<dbReference type="InterPro" id="IPR006016">
    <property type="entry name" value="UspA"/>
</dbReference>
<evidence type="ECO:0000256" key="1">
    <source>
        <dbReference type="ARBA" id="ARBA00008791"/>
    </source>
</evidence>
<protein>
    <submittedName>
        <fullName evidence="3">Universal stress protein</fullName>
    </submittedName>
</protein>
<dbReference type="CDD" id="cd00293">
    <property type="entry name" value="USP-like"/>
    <property type="match status" value="1"/>
</dbReference>
<reference evidence="3 4" key="1">
    <citation type="submission" date="2018-12" db="EMBL/GenBank/DDBJ databases">
        <title>Croceicoccus ponticola sp. nov., a lipolytic bacterium isolated from seawater.</title>
        <authorList>
            <person name="Yoon J.-H."/>
        </authorList>
    </citation>
    <scope>NUCLEOTIDE SEQUENCE [LARGE SCALE GENOMIC DNA]</scope>
    <source>
        <strain evidence="3 4">GM-16</strain>
    </source>
</reference>
<dbReference type="OrthoDB" id="9792500at2"/>
<gene>
    <name evidence="3" type="ORF">EKN06_05510</name>
</gene>